<dbReference type="RefSeq" id="WP_128752797.1">
    <property type="nucleotide sequence ID" value="NZ_CP035282.1"/>
</dbReference>
<keyword evidence="6 9" id="KW-0061">Asparagine biosynthesis</keyword>
<proteinExistence type="inferred from homology"/>
<dbReference type="CDD" id="cd01991">
    <property type="entry name" value="Asn_synthase_B_C"/>
    <property type="match status" value="1"/>
</dbReference>
<sequence>MCSICGYVDFNKKIDPKYIMEMNSSLSHRGPDQNGIAFGFDWCFGHNRLAVIDVEKGIQPMISEKNGYKYTIIYNGELYNSLELKNELLSLGHTFKTDCDTEVVLHAYMEWEEESPKRLNGIFAYGIYDELNHQVFLARDRLGVKPLFYSQKDSTVIFSSEIKAILKYEGMKAEIDRKGFMEVACLLPTRVPGSGVFKGINELEPASFMIIKKDKLIIQKYWEIEPKRNTHTYSEAVVYLRELLRDTVRRQIVSDVPLCTLLSGGLDSSTITCIASEELSKRNEILRTYSFDYEENNIYFKPNSFQPDSDNNYSLEVSKYSKTVHKVLTAPLNTVIDLLYEAVDKRDMPGMADIDSSLMYFCGEIKKNHTVALSGECADEIFGGYPWFHKEGVMSKNIFPWIYSLKDKIELFSPDIINLEESTSYVNSIYEKSVSSCPVIEGENYRDREKTIICWLNLNWFMVSLLERKDRMSMGRSLEVRVPFADHRIVEYVFSLPWSYKYKDNQPKSILRDAAKGIVPLSVVNRKKSPYPKTVSPNYASKVKSILDERLNHKDCILRDIINIKKLSQILESNTPWFGQLMSGPQFMAWLIQLDYWIEKYGINLIK</sequence>
<dbReference type="InterPro" id="IPR001962">
    <property type="entry name" value="Asn_synthase"/>
</dbReference>
<evidence type="ECO:0000256" key="6">
    <source>
        <dbReference type="ARBA" id="ARBA00022888"/>
    </source>
</evidence>
<dbReference type="Gene3D" id="3.60.20.10">
    <property type="entry name" value="Glutamine Phosphoribosylpyrophosphate, subunit 1, domain 1"/>
    <property type="match status" value="1"/>
</dbReference>
<evidence type="ECO:0000256" key="7">
    <source>
        <dbReference type="ARBA" id="ARBA00022962"/>
    </source>
</evidence>
<dbReference type="PANTHER" id="PTHR43284:SF1">
    <property type="entry name" value="ASPARAGINE SYNTHETASE"/>
    <property type="match status" value="1"/>
</dbReference>
<dbReference type="InterPro" id="IPR014729">
    <property type="entry name" value="Rossmann-like_a/b/a_fold"/>
</dbReference>
<dbReference type="PANTHER" id="PTHR43284">
    <property type="entry name" value="ASPARAGINE SYNTHETASE (GLUTAMINE-HYDROLYZING)"/>
    <property type="match status" value="1"/>
</dbReference>
<feature type="binding site" evidence="10">
    <location>
        <position position="100"/>
    </location>
    <ligand>
        <name>L-glutamine</name>
        <dbReference type="ChEBI" id="CHEBI:58359"/>
    </ligand>
</feature>
<dbReference type="PIRSF" id="PIRSF001589">
    <property type="entry name" value="Asn_synthetase_glu-h"/>
    <property type="match status" value="1"/>
</dbReference>
<keyword evidence="5 10" id="KW-0067">ATP-binding</keyword>
<keyword evidence="14" id="KW-1185">Reference proteome</keyword>
<dbReference type="Pfam" id="PF00733">
    <property type="entry name" value="Asn_synthase"/>
    <property type="match status" value="1"/>
</dbReference>
<evidence type="ECO:0000259" key="12">
    <source>
        <dbReference type="PROSITE" id="PS51278"/>
    </source>
</evidence>
<dbReference type="GO" id="GO:0004066">
    <property type="term" value="F:asparagine synthase (glutamine-hydrolyzing) activity"/>
    <property type="evidence" value="ECO:0007669"/>
    <property type="project" value="UniProtKB-EC"/>
</dbReference>
<evidence type="ECO:0000313" key="13">
    <source>
        <dbReference type="EMBL" id="QAT62261.1"/>
    </source>
</evidence>
<evidence type="ECO:0000256" key="11">
    <source>
        <dbReference type="PIRSR" id="PIRSR001589-3"/>
    </source>
</evidence>
<dbReference type="CDD" id="cd00712">
    <property type="entry name" value="AsnB"/>
    <property type="match status" value="1"/>
</dbReference>
<dbReference type="GO" id="GO:0006529">
    <property type="term" value="P:asparagine biosynthetic process"/>
    <property type="evidence" value="ECO:0007669"/>
    <property type="project" value="UniProtKB-KW"/>
</dbReference>
<dbReference type="SUPFAM" id="SSF52402">
    <property type="entry name" value="Adenine nucleotide alpha hydrolases-like"/>
    <property type="match status" value="1"/>
</dbReference>
<comment type="similarity">
    <text evidence="2">Belongs to the asparagine synthetase family.</text>
</comment>
<evidence type="ECO:0000313" key="14">
    <source>
        <dbReference type="Proteomes" id="UP000287969"/>
    </source>
</evidence>
<evidence type="ECO:0000256" key="10">
    <source>
        <dbReference type="PIRSR" id="PIRSR001589-2"/>
    </source>
</evidence>
<comment type="catalytic activity">
    <reaction evidence="8">
        <text>L-aspartate + L-glutamine + ATP + H2O = L-asparagine + L-glutamate + AMP + diphosphate + H(+)</text>
        <dbReference type="Rhea" id="RHEA:12228"/>
        <dbReference type="ChEBI" id="CHEBI:15377"/>
        <dbReference type="ChEBI" id="CHEBI:15378"/>
        <dbReference type="ChEBI" id="CHEBI:29985"/>
        <dbReference type="ChEBI" id="CHEBI:29991"/>
        <dbReference type="ChEBI" id="CHEBI:30616"/>
        <dbReference type="ChEBI" id="CHEBI:33019"/>
        <dbReference type="ChEBI" id="CHEBI:58048"/>
        <dbReference type="ChEBI" id="CHEBI:58359"/>
        <dbReference type="ChEBI" id="CHEBI:456215"/>
        <dbReference type="EC" id="6.3.5.4"/>
    </reaction>
</comment>
<dbReference type="Proteomes" id="UP000287969">
    <property type="component" value="Chromosome"/>
</dbReference>
<dbReference type="EC" id="6.3.5.4" evidence="3"/>
<evidence type="ECO:0000256" key="2">
    <source>
        <dbReference type="ARBA" id="ARBA00005752"/>
    </source>
</evidence>
<evidence type="ECO:0000256" key="3">
    <source>
        <dbReference type="ARBA" id="ARBA00012737"/>
    </source>
</evidence>
<dbReference type="GO" id="GO:0005524">
    <property type="term" value="F:ATP binding"/>
    <property type="evidence" value="ECO:0007669"/>
    <property type="project" value="UniProtKB-KW"/>
</dbReference>
<feature type="domain" description="Glutamine amidotransferase type-2" evidence="12">
    <location>
        <begin position="2"/>
        <end position="214"/>
    </location>
</feature>
<name>A0A410QE39_9FIRM</name>
<dbReference type="InterPro" id="IPR051786">
    <property type="entry name" value="ASN_synthetase/amidase"/>
</dbReference>
<accession>A0A410QE39</accession>
<keyword evidence="4 10" id="KW-0547">Nucleotide-binding</keyword>
<keyword evidence="13" id="KW-0436">Ligase</keyword>
<dbReference type="InterPro" id="IPR006426">
    <property type="entry name" value="Asn_synth_AEB"/>
</dbReference>
<gene>
    <name evidence="13" type="primary">asnB</name>
    <name evidence="13" type="ORF">EQM13_12030</name>
</gene>
<dbReference type="PROSITE" id="PS51278">
    <property type="entry name" value="GATASE_TYPE_2"/>
    <property type="match status" value="1"/>
</dbReference>
<evidence type="ECO:0000256" key="5">
    <source>
        <dbReference type="ARBA" id="ARBA00022840"/>
    </source>
</evidence>
<dbReference type="SUPFAM" id="SSF56235">
    <property type="entry name" value="N-terminal nucleophile aminohydrolases (Ntn hydrolases)"/>
    <property type="match status" value="1"/>
</dbReference>
<feature type="binding site" evidence="10">
    <location>
        <begin position="374"/>
        <end position="375"/>
    </location>
    <ligand>
        <name>ATP</name>
        <dbReference type="ChEBI" id="CHEBI:30616"/>
    </ligand>
</feature>
<comment type="pathway">
    <text evidence="1">Amino-acid biosynthesis; L-asparagine biosynthesis; L-asparagine from L-aspartate (L-Gln route): step 1/1.</text>
</comment>
<organism evidence="13 14">
    <name type="scientific">Acidilutibacter cellobiosedens</name>
    <dbReference type="NCBI Taxonomy" id="2507161"/>
    <lineage>
        <taxon>Bacteria</taxon>
        <taxon>Bacillati</taxon>
        <taxon>Bacillota</taxon>
        <taxon>Tissierellia</taxon>
        <taxon>Tissierellales</taxon>
        <taxon>Acidilutibacteraceae</taxon>
        <taxon>Acidilutibacter</taxon>
    </lineage>
</organism>
<keyword evidence="7 9" id="KW-0315">Glutamine amidotransferase</keyword>
<dbReference type="Gene3D" id="3.40.50.620">
    <property type="entry name" value="HUPs"/>
    <property type="match status" value="1"/>
</dbReference>
<dbReference type="AlphaFoldDB" id="A0A410QE39"/>
<dbReference type="Pfam" id="PF13537">
    <property type="entry name" value="GATase_7"/>
    <property type="match status" value="1"/>
</dbReference>
<dbReference type="EMBL" id="CP035282">
    <property type="protein sequence ID" value="QAT62261.1"/>
    <property type="molecule type" value="Genomic_DNA"/>
</dbReference>
<feature type="site" description="Important for beta-aspartyl-AMP intermediate formation" evidence="11">
    <location>
        <position position="376"/>
    </location>
</feature>
<reference evidence="14" key="1">
    <citation type="submission" date="2019-01" db="EMBL/GenBank/DDBJ databases">
        <title>Draft genomes of a novel of Sporanaerobacter strains.</title>
        <authorList>
            <person name="Ma S."/>
        </authorList>
    </citation>
    <scope>NUCLEOTIDE SEQUENCE [LARGE SCALE GENOMIC DNA]</scope>
    <source>
        <strain evidence="14">NJN-17</strain>
    </source>
</reference>
<dbReference type="InterPro" id="IPR033738">
    <property type="entry name" value="AsnB_N"/>
</dbReference>
<feature type="binding site" evidence="10">
    <location>
        <position position="261"/>
    </location>
    <ligand>
        <name>ATP</name>
        <dbReference type="ChEBI" id="CHEBI:30616"/>
    </ligand>
</feature>
<dbReference type="OrthoDB" id="9763290at2"/>
<evidence type="ECO:0000256" key="4">
    <source>
        <dbReference type="ARBA" id="ARBA00022741"/>
    </source>
</evidence>
<protein>
    <recommendedName>
        <fullName evidence="3">asparagine synthase (glutamine-hydrolyzing)</fullName>
        <ecNumber evidence="3">6.3.5.4</ecNumber>
    </recommendedName>
</protein>
<dbReference type="InterPro" id="IPR017932">
    <property type="entry name" value="GATase_2_dom"/>
</dbReference>
<dbReference type="KEGG" id="spoa:EQM13_12030"/>
<dbReference type="GO" id="GO:0005829">
    <property type="term" value="C:cytosol"/>
    <property type="evidence" value="ECO:0007669"/>
    <property type="project" value="TreeGrafter"/>
</dbReference>
<feature type="active site" description="For GATase activity" evidence="9">
    <location>
        <position position="2"/>
    </location>
</feature>
<evidence type="ECO:0000256" key="8">
    <source>
        <dbReference type="ARBA" id="ARBA00048741"/>
    </source>
</evidence>
<dbReference type="NCBIfam" id="TIGR01536">
    <property type="entry name" value="asn_synth_AEB"/>
    <property type="match status" value="1"/>
</dbReference>
<keyword evidence="9" id="KW-0028">Amino-acid biosynthesis</keyword>
<evidence type="ECO:0000256" key="1">
    <source>
        <dbReference type="ARBA" id="ARBA00005187"/>
    </source>
</evidence>
<dbReference type="InterPro" id="IPR029055">
    <property type="entry name" value="Ntn_hydrolases_N"/>
</dbReference>
<evidence type="ECO:0000256" key="9">
    <source>
        <dbReference type="PIRSR" id="PIRSR001589-1"/>
    </source>
</evidence>